<keyword evidence="1" id="KW-0479">Metal-binding</keyword>
<keyword evidence="3" id="KW-0862">Zinc</keyword>
<keyword evidence="2 4" id="KW-0863">Zinc-finger</keyword>
<dbReference type="PROSITE" id="PS01360">
    <property type="entry name" value="ZF_MYND_1"/>
    <property type="match status" value="1"/>
</dbReference>
<keyword evidence="8" id="KW-1185">Reference proteome</keyword>
<dbReference type="Gene3D" id="6.10.140.2220">
    <property type="match status" value="1"/>
</dbReference>
<dbReference type="EMBL" id="JARJLG010000052">
    <property type="protein sequence ID" value="KAJ7759333.1"/>
    <property type="molecule type" value="Genomic_DNA"/>
</dbReference>
<evidence type="ECO:0000256" key="5">
    <source>
        <dbReference type="SAM" id="MobiDB-lite"/>
    </source>
</evidence>
<dbReference type="PROSITE" id="PS50865">
    <property type="entry name" value="ZF_MYND_2"/>
    <property type="match status" value="1"/>
</dbReference>
<evidence type="ECO:0000313" key="8">
    <source>
        <dbReference type="Proteomes" id="UP001215280"/>
    </source>
</evidence>
<dbReference type="Proteomes" id="UP001215280">
    <property type="component" value="Unassembled WGS sequence"/>
</dbReference>
<dbReference type="Pfam" id="PF01753">
    <property type="entry name" value="zf-MYND"/>
    <property type="match status" value="1"/>
</dbReference>
<feature type="region of interest" description="Disordered" evidence="5">
    <location>
        <begin position="1"/>
        <end position="25"/>
    </location>
</feature>
<evidence type="ECO:0000256" key="4">
    <source>
        <dbReference type="PROSITE-ProRule" id="PRU00134"/>
    </source>
</evidence>
<proteinExistence type="predicted"/>
<comment type="caution">
    <text evidence="7">The sequence shown here is derived from an EMBL/GenBank/DDBJ whole genome shotgun (WGS) entry which is preliminary data.</text>
</comment>
<feature type="compositionally biased region" description="Polar residues" evidence="5">
    <location>
        <begin position="1"/>
        <end position="16"/>
    </location>
</feature>
<protein>
    <recommendedName>
        <fullName evidence="6">MYND-type domain-containing protein</fullName>
    </recommendedName>
</protein>
<evidence type="ECO:0000256" key="1">
    <source>
        <dbReference type="ARBA" id="ARBA00022723"/>
    </source>
</evidence>
<feature type="domain" description="MYND-type" evidence="6">
    <location>
        <begin position="61"/>
        <end position="103"/>
    </location>
</feature>
<reference evidence="7" key="1">
    <citation type="submission" date="2023-03" db="EMBL/GenBank/DDBJ databases">
        <title>Massive genome expansion in bonnet fungi (Mycena s.s.) driven by repeated elements and novel gene families across ecological guilds.</title>
        <authorList>
            <consortium name="Lawrence Berkeley National Laboratory"/>
            <person name="Harder C.B."/>
            <person name="Miyauchi S."/>
            <person name="Viragh M."/>
            <person name="Kuo A."/>
            <person name="Thoen E."/>
            <person name="Andreopoulos B."/>
            <person name="Lu D."/>
            <person name="Skrede I."/>
            <person name="Drula E."/>
            <person name="Henrissat B."/>
            <person name="Morin E."/>
            <person name="Kohler A."/>
            <person name="Barry K."/>
            <person name="LaButti K."/>
            <person name="Morin E."/>
            <person name="Salamov A."/>
            <person name="Lipzen A."/>
            <person name="Mereny Z."/>
            <person name="Hegedus B."/>
            <person name="Baldrian P."/>
            <person name="Stursova M."/>
            <person name="Weitz H."/>
            <person name="Taylor A."/>
            <person name="Grigoriev I.V."/>
            <person name="Nagy L.G."/>
            <person name="Martin F."/>
            <person name="Kauserud H."/>
        </authorList>
    </citation>
    <scope>NUCLEOTIDE SEQUENCE</scope>
    <source>
        <strain evidence="7">CBHHK188m</strain>
    </source>
</reference>
<accession>A0AAD7NGU9</accession>
<name>A0AAD7NGU9_9AGAR</name>
<dbReference type="AlphaFoldDB" id="A0AAD7NGU9"/>
<dbReference type="GO" id="GO:0008270">
    <property type="term" value="F:zinc ion binding"/>
    <property type="evidence" value="ECO:0007669"/>
    <property type="project" value="UniProtKB-KW"/>
</dbReference>
<dbReference type="SUPFAM" id="SSF144232">
    <property type="entry name" value="HIT/MYND zinc finger-like"/>
    <property type="match status" value="1"/>
</dbReference>
<gene>
    <name evidence="7" type="ORF">DFH07DRAFT_957948</name>
</gene>
<organism evidence="7 8">
    <name type="scientific">Mycena maculata</name>
    <dbReference type="NCBI Taxonomy" id="230809"/>
    <lineage>
        <taxon>Eukaryota</taxon>
        <taxon>Fungi</taxon>
        <taxon>Dikarya</taxon>
        <taxon>Basidiomycota</taxon>
        <taxon>Agaricomycotina</taxon>
        <taxon>Agaricomycetes</taxon>
        <taxon>Agaricomycetidae</taxon>
        <taxon>Agaricales</taxon>
        <taxon>Marasmiineae</taxon>
        <taxon>Mycenaceae</taxon>
        <taxon>Mycena</taxon>
    </lineage>
</organism>
<sequence>MTSYTIDLEEPSSSGNEPGAGNPWASMQFINSAGDGYGPHATNMGDIANKIPSKPPLKKSCEKCGKRPDQEGKGYSVCGSCKVSCYCSRECQTSDWKEHKRMCASRVEHAKIEKDLEAKAIRTNGPFVSQTAFRKWYYDNVDIVDYTIAQTLELYKGRAHSLWQTHAVVFSLRGGKRGTSVSSDQISFHDAEAASFTTLSRKDRLDISPVYFRALGAGRRIILIFILNQESDLMGFESHDLPLDEEWAAMEKDDMWRMHIRMRGMAKILTGMDSTAESSTD</sequence>
<dbReference type="InterPro" id="IPR002893">
    <property type="entry name" value="Znf_MYND"/>
</dbReference>
<evidence type="ECO:0000256" key="2">
    <source>
        <dbReference type="ARBA" id="ARBA00022771"/>
    </source>
</evidence>
<evidence type="ECO:0000259" key="6">
    <source>
        <dbReference type="PROSITE" id="PS50865"/>
    </source>
</evidence>
<evidence type="ECO:0000313" key="7">
    <source>
        <dbReference type="EMBL" id="KAJ7759333.1"/>
    </source>
</evidence>
<evidence type="ECO:0000256" key="3">
    <source>
        <dbReference type="ARBA" id="ARBA00022833"/>
    </source>
</evidence>